<accession>A0A378LQ00</accession>
<dbReference type="Proteomes" id="UP000255297">
    <property type="component" value="Unassembled WGS sequence"/>
</dbReference>
<evidence type="ECO:0000313" key="2">
    <source>
        <dbReference type="Proteomes" id="UP000255297"/>
    </source>
</evidence>
<name>A0A378LQ00_9GAMM</name>
<protein>
    <submittedName>
        <fullName evidence="1">Uncharacterized protein</fullName>
    </submittedName>
</protein>
<dbReference type="EMBL" id="UGPB01000001">
    <property type="protein sequence ID" value="STY29045.1"/>
    <property type="molecule type" value="Genomic_DNA"/>
</dbReference>
<dbReference type="AlphaFoldDB" id="A0A378LQ00"/>
<evidence type="ECO:0000313" key="1">
    <source>
        <dbReference type="EMBL" id="STY29045.1"/>
    </source>
</evidence>
<organism evidence="1 2">
    <name type="scientific">Legionella wadsworthii</name>
    <dbReference type="NCBI Taxonomy" id="28088"/>
    <lineage>
        <taxon>Bacteria</taxon>
        <taxon>Pseudomonadati</taxon>
        <taxon>Pseudomonadota</taxon>
        <taxon>Gammaproteobacteria</taxon>
        <taxon>Legionellales</taxon>
        <taxon>Legionellaceae</taxon>
        <taxon>Legionella</taxon>
    </lineage>
</organism>
<reference evidence="1 2" key="1">
    <citation type="submission" date="2018-06" db="EMBL/GenBank/DDBJ databases">
        <authorList>
            <consortium name="Pathogen Informatics"/>
            <person name="Doyle S."/>
        </authorList>
    </citation>
    <scope>NUCLEOTIDE SEQUENCE [LARGE SCALE GENOMIC DNA]</scope>
    <source>
        <strain evidence="1 2">NCTC11532</strain>
    </source>
</reference>
<sequence>MEEKDIQVKCGACGVIFDRTNAQEVEVSRIKTSDEEEIIEKVYLCPYCAKHQS</sequence>
<keyword evidence="2" id="KW-1185">Reference proteome</keyword>
<gene>
    <name evidence="1" type="ORF">NCTC11532_01224</name>
</gene>
<proteinExistence type="predicted"/>